<organism evidence="2 3">
    <name type="scientific">Clostridium colicanis DSM 13634</name>
    <dbReference type="NCBI Taxonomy" id="1121305"/>
    <lineage>
        <taxon>Bacteria</taxon>
        <taxon>Bacillati</taxon>
        <taxon>Bacillota</taxon>
        <taxon>Clostridia</taxon>
        <taxon>Eubacteriales</taxon>
        <taxon>Clostridiaceae</taxon>
        <taxon>Clostridium</taxon>
    </lineage>
</organism>
<dbReference type="Proteomes" id="UP000075374">
    <property type="component" value="Unassembled WGS sequence"/>
</dbReference>
<comment type="caution">
    <text evidence="2">The sequence shown here is derived from an EMBL/GenBank/DDBJ whole genome shotgun (WGS) entry which is preliminary data.</text>
</comment>
<dbReference type="GO" id="GO:0016787">
    <property type="term" value="F:hydrolase activity"/>
    <property type="evidence" value="ECO:0007669"/>
    <property type="project" value="UniProtKB-KW"/>
</dbReference>
<dbReference type="PATRIC" id="fig|1121305.3.peg.2101"/>
<dbReference type="InterPro" id="IPR025669">
    <property type="entry name" value="AAA_dom"/>
</dbReference>
<dbReference type="InterPro" id="IPR050678">
    <property type="entry name" value="DNA_Partitioning_ATPase"/>
</dbReference>
<dbReference type="Pfam" id="PF13614">
    <property type="entry name" value="AAA_31"/>
    <property type="match status" value="1"/>
</dbReference>
<dbReference type="Gene3D" id="3.40.50.300">
    <property type="entry name" value="P-loop containing nucleotide triphosphate hydrolases"/>
    <property type="match status" value="1"/>
</dbReference>
<dbReference type="RefSeq" id="WP_061858909.1">
    <property type="nucleotide sequence ID" value="NZ_LTBB01000011.1"/>
</dbReference>
<name>A0A151ALG3_9CLOT</name>
<feature type="domain" description="AAA" evidence="1">
    <location>
        <begin position="2"/>
        <end position="197"/>
    </location>
</feature>
<keyword evidence="2" id="KW-0378">Hydrolase</keyword>
<dbReference type="SUPFAM" id="SSF52540">
    <property type="entry name" value="P-loop containing nucleoside triphosphate hydrolases"/>
    <property type="match status" value="1"/>
</dbReference>
<dbReference type="AlphaFoldDB" id="A0A151ALG3"/>
<gene>
    <name evidence="2" type="primary">soj_1</name>
    <name evidence="2" type="ORF">CLCOL_20980</name>
</gene>
<reference evidence="2 3" key="1">
    <citation type="submission" date="2016-02" db="EMBL/GenBank/DDBJ databases">
        <title>Genome sequence of Clostridium colicanis DSM 13634.</title>
        <authorList>
            <person name="Poehlein A."/>
            <person name="Daniel R."/>
        </authorList>
    </citation>
    <scope>NUCLEOTIDE SEQUENCE [LARGE SCALE GENOMIC DNA]</scope>
    <source>
        <strain evidence="2 3">DSM 13634</strain>
    </source>
</reference>
<accession>A0A151ALG3</accession>
<evidence type="ECO:0000259" key="1">
    <source>
        <dbReference type="Pfam" id="PF13614"/>
    </source>
</evidence>
<dbReference type="EMBL" id="LTBB01000011">
    <property type="protein sequence ID" value="KYH28370.1"/>
    <property type="molecule type" value="Genomic_DNA"/>
</dbReference>
<proteinExistence type="predicted"/>
<evidence type="ECO:0000313" key="3">
    <source>
        <dbReference type="Proteomes" id="UP000075374"/>
    </source>
</evidence>
<evidence type="ECO:0000313" key="2">
    <source>
        <dbReference type="EMBL" id="KYH28370.1"/>
    </source>
</evidence>
<dbReference type="InterPro" id="IPR027417">
    <property type="entry name" value="P-loop_NTPase"/>
</dbReference>
<dbReference type="EC" id="3.6.-.-" evidence="2"/>
<protein>
    <submittedName>
        <fullName evidence="2">Sporulation initiation inhibitor protein Soj</fullName>
        <ecNumber evidence="2">3.6.-.-</ecNumber>
    </submittedName>
</protein>
<dbReference type="STRING" id="1121305.CLCOL_20980"/>
<dbReference type="PANTHER" id="PTHR13696">
    <property type="entry name" value="P-LOOP CONTAINING NUCLEOSIDE TRIPHOSPHATE HYDROLASE"/>
    <property type="match status" value="1"/>
</dbReference>
<sequence>MAKVVSIINLKGGVGKTTTTVLLAEFLSLEYNKKVLVIDLDPQTNATVMLIKQDRWKIANDSNKTLKQMFLDKLNKEKKFDIKSSTIRNVSNIGNGIERLDLLPSSVDLISIQDKLPSIGEKAEFPETSIMVLASNLTEDIVNFYDYILIDCPPNLGTITLNGIYISDYYLIPVIPDILSTYGIDQIIDRINKCALDIKRLNRRFNIKPLGMLITKYRVQDEMHRTILKYLIEKGQNGALPKVFNNKIKETSRVSRIADLNTSYINLKQKYGYDNEIYDSLKNIAKEFIDRAI</sequence>
<keyword evidence="3" id="KW-1185">Reference proteome</keyword>
<dbReference type="CDD" id="cd02042">
    <property type="entry name" value="ParAB_family"/>
    <property type="match status" value="1"/>
</dbReference>
<dbReference type="PANTHER" id="PTHR13696:SF52">
    <property type="entry name" value="PARA FAMILY PROTEIN CT_582"/>
    <property type="match status" value="1"/>
</dbReference>